<protein>
    <recommendedName>
        <fullName evidence="3">NADH-ubiquinone oxidoreductase chain 4L</fullName>
    </recommendedName>
    <alternativeName>
        <fullName evidence="9">NADH dehydrogenase subunit 4L</fullName>
    </alternativeName>
</protein>
<proteinExistence type="inferred from homology"/>
<reference evidence="12" key="1">
    <citation type="journal article" date="2019" name="Zool. Scr.">
        <title>Mitochondrial genome reorganization characterizes various lineages of mesostigmatid mites (Acari: Parasitiformes).</title>
        <authorList>
            <person name="Li W.-N."/>
            <person name="Shao R."/>
            <person name="Zhang Q."/>
            <person name="Deng W."/>
            <person name="Xue X.-F."/>
        </authorList>
    </citation>
    <scope>NUCLEOTIDE SEQUENCE</scope>
</reference>
<keyword evidence="8 11" id="KW-0472">Membrane</keyword>
<dbReference type="GO" id="GO:0016020">
    <property type="term" value="C:membrane"/>
    <property type="evidence" value="ECO:0007669"/>
    <property type="project" value="UniProtKB-SubCell"/>
</dbReference>
<dbReference type="AlphaFoldDB" id="A0A6B9WH73"/>
<keyword evidence="5" id="KW-1278">Translocase</keyword>
<name>A0A6B9WH73_9ACAR</name>
<comment type="catalytic activity">
    <reaction evidence="10">
        <text>a ubiquinone + NADH + 5 H(+)(in) = a ubiquinol + NAD(+) + 4 H(+)(out)</text>
        <dbReference type="Rhea" id="RHEA:29091"/>
        <dbReference type="Rhea" id="RHEA-COMP:9565"/>
        <dbReference type="Rhea" id="RHEA-COMP:9566"/>
        <dbReference type="ChEBI" id="CHEBI:15378"/>
        <dbReference type="ChEBI" id="CHEBI:16389"/>
        <dbReference type="ChEBI" id="CHEBI:17976"/>
        <dbReference type="ChEBI" id="CHEBI:57540"/>
        <dbReference type="ChEBI" id="CHEBI:57945"/>
        <dbReference type="EC" id="7.1.1.2"/>
    </reaction>
</comment>
<comment type="similarity">
    <text evidence="2">Belongs to the complex I subunit 4L family.</text>
</comment>
<feature type="transmembrane region" description="Helical" evidence="11">
    <location>
        <begin position="55"/>
        <end position="78"/>
    </location>
</feature>
<evidence type="ECO:0000256" key="9">
    <source>
        <dbReference type="ARBA" id="ARBA00031586"/>
    </source>
</evidence>
<evidence type="ECO:0000256" key="8">
    <source>
        <dbReference type="ARBA" id="ARBA00023136"/>
    </source>
</evidence>
<keyword evidence="12" id="KW-0496">Mitochondrion</keyword>
<evidence type="ECO:0000256" key="4">
    <source>
        <dbReference type="ARBA" id="ARBA00022692"/>
    </source>
</evidence>
<dbReference type="Gene3D" id="1.10.287.3510">
    <property type="match status" value="1"/>
</dbReference>
<evidence type="ECO:0000256" key="7">
    <source>
        <dbReference type="ARBA" id="ARBA00023027"/>
    </source>
</evidence>
<evidence type="ECO:0000256" key="5">
    <source>
        <dbReference type="ARBA" id="ARBA00022967"/>
    </source>
</evidence>
<evidence type="ECO:0000256" key="3">
    <source>
        <dbReference type="ARBA" id="ARBA00016612"/>
    </source>
</evidence>
<dbReference type="InterPro" id="IPR039428">
    <property type="entry name" value="NUOK/Mnh_C1-like"/>
</dbReference>
<evidence type="ECO:0000256" key="1">
    <source>
        <dbReference type="ARBA" id="ARBA00004141"/>
    </source>
</evidence>
<evidence type="ECO:0000256" key="10">
    <source>
        <dbReference type="ARBA" id="ARBA00049551"/>
    </source>
</evidence>
<gene>
    <name evidence="12" type="primary">nad4L</name>
</gene>
<organism evidence="12">
    <name type="scientific">Coleolaelaps cf. liui XFX-2019</name>
    <dbReference type="NCBI Taxonomy" id="2695870"/>
    <lineage>
        <taxon>Eukaryota</taxon>
        <taxon>Metazoa</taxon>
        <taxon>Ecdysozoa</taxon>
        <taxon>Arthropoda</taxon>
        <taxon>Chelicerata</taxon>
        <taxon>Arachnida</taxon>
        <taxon>Acari</taxon>
        <taxon>Parasitiformes</taxon>
        <taxon>Mesostigmata</taxon>
        <taxon>Gamasina</taxon>
        <taxon>Dermanyssoidea</taxon>
        <taxon>Laelapidae</taxon>
        <taxon>Coleolaelaps</taxon>
    </lineage>
</organism>
<keyword evidence="7" id="KW-0520">NAD</keyword>
<evidence type="ECO:0000256" key="11">
    <source>
        <dbReference type="SAM" id="Phobius"/>
    </source>
</evidence>
<keyword evidence="6 11" id="KW-1133">Transmembrane helix</keyword>
<geneLocation type="mitochondrion" evidence="12"/>
<sequence>MKVIFEMGLFVFVVGMVSFVKHQKHVLMMLLSMEMMMVGIYFFMVMFLVSEMYEMFIMFLVMVVCEAMLGLSLMVNMVSYYGSDLIMSYSFVEL</sequence>
<dbReference type="GO" id="GO:0008137">
    <property type="term" value="F:NADH dehydrogenase (ubiquinone) activity"/>
    <property type="evidence" value="ECO:0007669"/>
    <property type="project" value="UniProtKB-EC"/>
</dbReference>
<evidence type="ECO:0000256" key="2">
    <source>
        <dbReference type="ARBA" id="ARBA00010519"/>
    </source>
</evidence>
<feature type="transmembrane region" description="Helical" evidence="11">
    <location>
        <begin position="26"/>
        <end position="49"/>
    </location>
</feature>
<comment type="subcellular location">
    <subcellularLocation>
        <location evidence="1">Membrane</location>
        <topology evidence="1">Multi-pass membrane protein</topology>
    </subcellularLocation>
</comment>
<evidence type="ECO:0000256" key="6">
    <source>
        <dbReference type="ARBA" id="ARBA00022989"/>
    </source>
</evidence>
<accession>A0A6B9WH73</accession>
<keyword evidence="4 11" id="KW-0812">Transmembrane</keyword>
<evidence type="ECO:0000313" key="12">
    <source>
        <dbReference type="EMBL" id="QHQ98505.1"/>
    </source>
</evidence>
<dbReference type="EMBL" id="MK270524">
    <property type="protein sequence ID" value="QHQ98505.1"/>
    <property type="molecule type" value="Genomic_DNA"/>
</dbReference>
<dbReference type="Pfam" id="PF00420">
    <property type="entry name" value="Oxidored_q2"/>
    <property type="match status" value="1"/>
</dbReference>